<reference evidence="14" key="2">
    <citation type="submission" date="2023-07" db="EMBL/GenBank/DDBJ databases">
        <authorList>
            <person name="Sun H."/>
        </authorList>
    </citation>
    <scope>NUCLEOTIDE SEQUENCE</scope>
    <source>
        <strain evidence="14">05753</strain>
    </source>
</reference>
<name>A0ABT8SYD7_9HYPH</name>
<dbReference type="RefSeq" id="WP_302077554.1">
    <property type="nucleotide sequence ID" value="NZ_JAUKWQ010000004.1"/>
</dbReference>
<evidence type="ECO:0000313" key="15">
    <source>
        <dbReference type="Proteomes" id="UP001169006"/>
    </source>
</evidence>
<keyword evidence="4 9" id="KW-0479">Metal-binding</keyword>
<evidence type="ECO:0000256" key="12">
    <source>
        <dbReference type="SAM" id="SignalP"/>
    </source>
</evidence>
<feature type="chain" id="PRO_5047532132" evidence="12">
    <location>
        <begin position="28"/>
        <end position="474"/>
    </location>
</feature>
<dbReference type="InterPro" id="IPR036909">
    <property type="entry name" value="Cyt_c-like_dom_sf"/>
</dbReference>
<keyword evidence="11" id="KW-0812">Transmembrane</keyword>
<dbReference type="EMBL" id="JAUKWQ010000004">
    <property type="protein sequence ID" value="MDO1583366.1"/>
    <property type="molecule type" value="Genomic_DNA"/>
</dbReference>
<evidence type="ECO:0000256" key="11">
    <source>
        <dbReference type="SAM" id="Phobius"/>
    </source>
</evidence>
<feature type="domain" description="Cytochrome c" evidence="13">
    <location>
        <begin position="322"/>
        <end position="414"/>
    </location>
</feature>
<evidence type="ECO:0000256" key="9">
    <source>
        <dbReference type="PROSITE-ProRule" id="PRU00433"/>
    </source>
</evidence>
<evidence type="ECO:0000256" key="4">
    <source>
        <dbReference type="ARBA" id="ARBA00022723"/>
    </source>
</evidence>
<feature type="transmembrane region" description="Helical" evidence="11">
    <location>
        <begin position="444"/>
        <end position="465"/>
    </location>
</feature>
<protein>
    <submittedName>
        <fullName evidence="14">Cytochrome c</fullName>
    </submittedName>
</protein>
<evidence type="ECO:0000313" key="14">
    <source>
        <dbReference type="EMBL" id="MDO1583366.1"/>
    </source>
</evidence>
<keyword evidence="2" id="KW-1003">Cell membrane</keyword>
<keyword evidence="15" id="KW-1185">Reference proteome</keyword>
<comment type="subcellular location">
    <subcellularLocation>
        <location evidence="1">Cell membrane</location>
    </subcellularLocation>
</comment>
<dbReference type="Pfam" id="PF00034">
    <property type="entry name" value="Cytochrom_C"/>
    <property type="match status" value="2"/>
</dbReference>
<sequence>MFRYSSTARSVVIGLFAACSLVGTVCAQDASRPQAELIARGRYLAMAADCAACHTAPEGGQPYAGGYGIQSPLGTIFSTNITPSKVNGIGEYTEADFARAVRAGVAKDGTHLYPAMPFTAYAKLSDTDISALYAFFKNEVKPVDQASRKTELPFPFSIRASMAVWNMLFLSNERFQPDAARSADWNRGAYLAEALEHCSTCHTPRNLFMAEDTRSALSGGTVGPWSAPNITSDKTSGIGGWSDAELLQYLRTGHVAGKAQAAGPMAEDVEHSLQHLTDADLRALVTYLRGTKPVASSDKQPRYSFGKPSASEASLRGLPGQAPAENGFHVFSGACANCHQADGSGNAHYPSLFNNTATGADNPDNLISTILFGLNRTVDGVPVFMPAFGPDASFTDRLSDKDVADVSNYVLSQFGNAAVKVGPEDVARVREGGRKPFLALAAPYIAPIAVVVAVILLVFIGLVVARGRRRVAPA</sequence>
<feature type="domain" description="Cytochrome c" evidence="13">
    <location>
        <begin position="36"/>
        <end position="140"/>
    </location>
</feature>
<feature type="region of interest" description="Disordered" evidence="10">
    <location>
        <begin position="294"/>
        <end position="319"/>
    </location>
</feature>
<evidence type="ECO:0000256" key="10">
    <source>
        <dbReference type="SAM" id="MobiDB-lite"/>
    </source>
</evidence>
<dbReference type="InterPro" id="IPR009056">
    <property type="entry name" value="Cyt_c-like_dom"/>
</dbReference>
<reference evidence="14" key="1">
    <citation type="journal article" date="2015" name="Int. J. Syst. Evol. Microbiol.">
        <title>Rhizobium oryzicola sp. nov., potential plant-growth-promoting endophytic bacteria isolated from rice roots.</title>
        <authorList>
            <person name="Zhang X.X."/>
            <person name="Gao J.S."/>
            <person name="Cao Y.H."/>
            <person name="Sheirdil R.A."/>
            <person name="Wang X.C."/>
            <person name="Zhang L."/>
        </authorList>
    </citation>
    <scope>NUCLEOTIDE SEQUENCE</scope>
    <source>
        <strain evidence="14">05753</strain>
    </source>
</reference>
<dbReference type="SUPFAM" id="SSF46626">
    <property type="entry name" value="Cytochrome c"/>
    <property type="match status" value="3"/>
</dbReference>
<evidence type="ECO:0000256" key="6">
    <source>
        <dbReference type="ARBA" id="ARBA00022737"/>
    </source>
</evidence>
<dbReference type="PANTHER" id="PTHR35008:SF8">
    <property type="entry name" value="ALCOHOL DEHYDROGENASE CYTOCHROME C SUBUNIT"/>
    <property type="match status" value="1"/>
</dbReference>
<evidence type="ECO:0000256" key="1">
    <source>
        <dbReference type="ARBA" id="ARBA00004236"/>
    </source>
</evidence>
<keyword evidence="11" id="KW-1133">Transmembrane helix</keyword>
<comment type="caution">
    <text evidence="14">The sequence shown here is derived from an EMBL/GenBank/DDBJ whole genome shotgun (WGS) entry which is preliminary data.</text>
</comment>
<feature type="domain" description="Cytochrome c" evidence="13">
    <location>
        <begin position="183"/>
        <end position="292"/>
    </location>
</feature>
<keyword evidence="8 11" id="KW-0472">Membrane</keyword>
<evidence type="ECO:0000259" key="13">
    <source>
        <dbReference type="PROSITE" id="PS51007"/>
    </source>
</evidence>
<organism evidence="14 15">
    <name type="scientific">Rhizobium oryzicola</name>
    <dbReference type="NCBI Taxonomy" id="1232668"/>
    <lineage>
        <taxon>Bacteria</taxon>
        <taxon>Pseudomonadati</taxon>
        <taxon>Pseudomonadota</taxon>
        <taxon>Alphaproteobacteria</taxon>
        <taxon>Hyphomicrobiales</taxon>
        <taxon>Rhizobiaceae</taxon>
        <taxon>Rhizobium/Agrobacterium group</taxon>
        <taxon>Rhizobium</taxon>
    </lineage>
</organism>
<dbReference type="Proteomes" id="UP001169006">
    <property type="component" value="Unassembled WGS sequence"/>
</dbReference>
<keyword evidence="3 9" id="KW-0349">Heme</keyword>
<evidence type="ECO:0000256" key="8">
    <source>
        <dbReference type="ARBA" id="ARBA00023136"/>
    </source>
</evidence>
<evidence type="ECO:0000256" key="7">
    <source>
        <dbReference type="ARBA" id="ARBA00023004"/>
    </source>
</evidence>
<evidence type="ECO:0000256" key="5">
    <source>
        <dbReference type="ARBA" id="ARBA00022729"/>
    </source>
</evidence>
<dbReference type="InterPro" id="IPR014353">
    <property type="entry name" value="Membr-bd_ADH_cyt_c"/>
</dbReference>
<evidence type="ECO:0000256" key="3">
    <source>
        <dbReference type="ARBA" id="ARBA00022617"/>
    </source>
</evidence>
<dbReference type="PROSITE" id="PS51007">
    <property type="entry name" value="CYTC"/>
    <property type="match status" value="3"/>
</dbReference>
<feature type="signal peptide" evidence="12">
    <location>
        <begin position="1"/>
        <end position="27"/>
    </location>
</feature>
<keyword evidence="5 12" id="KW-0732">Signal</keyword>
<evidence type="ECO:0000256" key="2">
    <source>
        <dbReference type="ARBA" id="ARBA00022475"/>
    </source>
</evidence>
<dbReference type="PIRSF" id="PIRSF000018">
    <property type="entry name" value="Mb_ADH_cyt_c"/>
    <property type="match status" value="1"/>
</dbReference>
<dbReference type="Gene3D" id="1.10.760.10">
    <property type="entry name" value="Cytochrome c-like domain"/>
    <property type="match status" value="3"/>
</dbReference>
<keyword evidence="6" id="KW-0677">Repeat</keyword>
<accession>A0ABT8SYD7</accession>
<dbReference type="InterPro" id="IPR051459">
    <property type="entry name" value="Cytochrome_c-type_DH"/>
</dbReference>
<gene>
    <name evidence="14" type="ORF">Q2T52_14855</name>
</gene>
<keyword evidence="7 9" id="KW-0408">Iron</keyword>
<proteinExistence type="predicted"/>
<dbReference type="PANTHER" id="PTHR35008">
    <property type="entry name" value="BLL4482 PROTEIN-RELATED"/>
    <property type="match status" value="1"/>
</dbReference>